<name>A0A8J7RMY1_9BACT</name>
<gene>
    <name evidence="1" type="ORF">NATSA_09995</name>
</gene>
<dbReference type="RefSeq" id="WP_210512207.1">
    <property type="nucleotide sequence ID" value="NZ_JAFIDN010000007.1"/>
</dbReference>
<dbReference type="EMBL" id="JAFIDN010000007">
    <property type="protein sequence ID" value="MBP3192993.1"/>
    <property type="molecule type" value="Genomic_DNA"/>
</dbReference>
<comment type="caution">
    <text evidence="1">The sequence shown here is derived from an EMBL/GenBank/DDBJ whole genome shotgun (WGS) entry which is preliminary data.</text>
</comment>
<evidence type="ECO:0000313" key="2">
    <source>
        <dbReference type="Proteomes" id="UP000673975"/>
    </source>
</evidence>
<sequence length="308" mass="36357">MKNKSALLTLEQAQSNISSFKWERYQRDFEPEPPHLKEVYWTIVVRDLLSMSEEDWKTFPDRFYRSFLGTFYRANEMNLRLMNSFSGISGFEWHEKKSKLKSWDERLGKIVSSEVIILRENIRTHYQTGNIHKIEPKESIPLRQFDHYHKQLAQRVSAFLCNHIRYQGQEPHKRTPEEVPPEIKVEKPVIAELQKRADTFVRANATRSIINHIEQYFGSPDTLIHDEKRTASYRASTEATRRVFTAYVKVAGPTQAYNDLVTERPKCKRLSVQALTDIIINRYRDQNGDELKRNSVRKVILSIRKKES</sequence>
<dbReference type="AlphaFoldDB" id="A0A8J7RMY1"/>
<accession>A0A8J7RMY1</accession>
<keyword evidence="2" id="KW-1185">Reference proteome</keyword>
<reference evidence="1" key="1">
    <citation type="submission" date="2021-02" db="EMBL/GenBank/DDBJ databases">
        <title>Natronogracilivirga saccharolytica gen. nov. sp. nov. a new anaerobic, haloalkiliphilic carbohydrate-fermenting bacterium from soda lake and proposing of Cyclonatronumiaceae fam. nov. in the phylum Balneolaeota.</title>
        <authorList>
            <person name="Zhilina T.N."/>
            <person name="Sorokin D.Y."/>
            <person name="Zavarzina D.G."/>
            <person name="Toshchakov S.V."/>
            <person name="Kublanov I.V."/>
        </authorList>
    </citation>
    <scope>NUCLEOTIDE SEQUENCE</scope>
    <source>
        <strain evidence="1">Z-1702</strain>
    </source>
</reference>
<protein>
    <submittedName>
        <fullName evidence="1">Uncharacterized protein</fullName>
    </submittedName>
</protein>
<dbReference type="Proteomes" id="UP000673975">
    <property type="component" value="Unassembled WGS sequence"/>
</dbReference>
<organism evidence="1 2">
    <name type="scientific">Natronogracilivirga saccharolytica</name>
    <dbReference type="NCBI Taxonomy" id="2812953"/>
    <lineage>
        <taxon>Bacteria</taxon>
        <taxon>Pseudomonadati</taxon>
        <taxon>Balneolota</taxon>
        <taxon>Balneolia</taxon>
        <taxon>Balneolales</taxon>
        <taxon>Cyclonatronaceae</taxon>
        <taxon>Natronogracilivirga</taxon>
    </lineage>
</organism>
<proteinExistence type="predicted"/>
<evidence type="ECO:0000313" key="1">
    <source>
        <dbReference type="EMBL" id="MBP3192993.1"/>
    </source>
</evidence>